<evidence type="ECO:0000256" key="2">
    <source>
        <dbReference type="ARBA" id="ARBA00022448"/>
    </source>
</evidence>
<evidence type="ECO:0000256" key="5">
    <source>
        <dbReference type="ARBA" id="ARBA00023136"/>
    </source>
</evidence>
<evidence type="ECO:0000259" key="8">
    <source>
        <dbReference type="PROSITE" id="PS50850"/>
    </source>
</evidence>
<dbReference type="PANTHER" id="PTHR42718">
    <property type="entry name" value="MAJOR FACILITATOR SUPERFAMILY MULTIDRUG TRANSPORTER MFSC"/>
    <property type="match status" value="1"/>
</dbReference>
<feature type="region of interest" description="Disordered" evidence="6">
    <location>
        <begin position="1"/>
        <end position="93"/>
    </location>
</feature>
<dbReference type="Pfam" id="PF07690">
    <property type="entry name" value="MFS_1"/>
    <property type="match status" value="2"/>
</dbReference>
<protein>
    <submittedName>
        <fullName evidence="9">MFS general substrate transporter</fullName>
    </submittedName>
</protein>
<dbReference type="Gene3D" id="1.20.1250.20">
    <property type="entry name" value="MFS general substrate transporter like domains"/>
    <property type="match status" value="1"/>
</dbReference>
<feature type="transmembrane region" description="Helical" evidence="7">
    <location>
        <begin position="139"/>
        <end position="156"/>
    </location>
</feature>
<feature type="transmembrane region" description="Helical" evidence="7">
    <location>
        <begin position="344"/>
        <end position="361"/>
    </location>
</feature>
<evidence type="ECO:0000256" key="7">
    <source>
        <dbReference type="SAM" id="Phobius"/>
    </source>
</evidence>
<evidence type="ECO:0000256" key="4">
    <source>
        <dbReference type="ARBA" id="ARBA00022989"/>
    </source>
</evidence>
<dbReference type="InterPro" id="IPR036259">
    <property type="entry name" value="MFS_trans_sf"/>
</dbReference>
<feature type="transmembrane region" description="Helical" evidence="7">
    <location>
        <begin position="520"/>
        <end position="538"/>
    </location>
</feature>
<evidence type="ECO:0000313" key="10">
    <source>
        <dbReference type="Proteomes" id="UP000076738"/>
    </source>
</evidence>
<accession>A0A167IZL7</accession>
<feature type="transmembrane region" description="Helical" evidence="7">
    <location>
        <begin position="472"/>
        <end position="499"/>
    </location>
</feature>
<feature type="compositionally biased region" description="Basic and acidic residues" evidence="6">
    <location>
        <begin position="62"/>
        <end position="73"/>
    </location>
</feature>
<proteinExistence type="predicted"/>
<keyword evidence="5 7" id="KW-0472">Membrane</keyword>
<dbReference type="EMBL" id="KV417304">
    <property type="protein sequence ID" value="KZO93107.1"/>
    <property type="molecule type" value="Genomic_DNA"/>
</dbReference>
<comment type="subcellular location">
    <subcellularLocation>
        <location evidence="1">Membrane</location>
        <topology evidence="1">Multi-pass membrane protein</topology>
    </subcellularLocation>
</comment>
<feature type="transmembrane region" description="Helical" evidence="7">
    <location>
        <begin position="229"/>
        <end position="249"/>
    </location>
</feature>
<evidence type="ECO:0000256" key="1">
    <source>
        <dbReference type="ARBA" id="ARBA00004141"/>
    </source>
</evidence>
<feature type="transmembrane region" description="Helical" evidence="7">
    <location>
        <begin position="168"/>
        <end position="188"/>
    </location>
</feature>
<feature type="transmembrane region" description="Helical" evidence="7">
    <location>
        <begin position="314"/>
        <end position="332"/>
    </location>
</feature>
<dbReference type="Gene3D" id="1.20.1720.10">
    <property type="entry name" value="Multidrug resistance protein D"/>
    <property type="match status" value="1"/>
</dbReference>
<feature type="transmembrane region" description="Helical" evidence="7">
    <location>
        <begin position="382"/>
        <end position="402"/>
    </location>
</feature>
<dbReference type="OrthoDB" id="440755at2759"/>
<feature type="compositionally biased region" description="Polar residues" evidence="6">
    <location>
        <begin position="20"/>
        <end position="40"/>
    </location>
</feature>
<dbReference type="PROSITE" id="PS50850">
    <property type="entry name" value="MFS"/>
    <property type="match status" value="1"/>
</dbReference>
<keyword evidence="4 7" id="KW-1133">Transmembrane helix</keyword>
<reference evidence="9 10" key="1">
    <citation type="journal article" date="2016" name="Mol. Biol. Evol.">
        <title>Comparative Genomics of Early-Diverging Mushroom-Forming Fungi Provides Insights into the Origins of Lignocellulose Decay Capabilities.</title>
        <authorList>
            <person name="Nagy L.G."/>
            <person name="Riley R."/>
            <person name="Tritt A."/>
            <person name="Adam C."/>
            <person name="Daum C."/>
            <person name="Floudas D."/>
            <person name="Sun H."/>
            <person name="Yadav J.S."/>
            <person name="Pangilinan J."/>
            <person name="Larsson K.H."/>
            <person name="Matsuura K."/>
            <person name="Barry K."/>
            <person name="Labutti K."/>
            <person name="Kuo R."/>
            <person name="Ohm R.A."/>
            <person name="Bhattacharya S.S."/>
            <person name="Shirouzu T."/>
            <person name="Yoshinaga Y."/>
            <person name="Martin F.M."/>
            <person name="Grigoriev I.V."/>
            <person name="Hibbett D.S."/>
        </authorList>
    </citation>
    <scope>NUCLEOTIDE SEQUENCE [LARGE SCALE GENOMIC DNA]</scope>
    <source>
        <strain evidence="9 10">TUFC12733</strain>
    </source>
</reference>
<feature type="transmembrane region" description="Helical" evidence="7">
    <location>
        <begin position="448"/>
        <end position="466"/>
    </location>
</feature>
<dbReference type="AlphaFoldDB" id="A0A167IZL7"/>
<feature type="transmembrane region" description="Helical" evidence="7">
    <location>
        <begin position="255"/>
        <end position="278"/>
    </location>
</feature>
<dbReference type="GO" id="GO:0022857">
    <property type="term" value="F:transmembrane transporter activity"/>
    <property type="evidence" value="ECO:0007669"/>
    <property type="project" value="InterPro"/>
</dbReference>
<dbReference type="InterPro" id="IPR020846">
    <property type="entry name" value="MFS_dom"/>
</dbReference>
<feature type="transmembrane region" description="Helical" evidence="7">
    <location>
        <begin position="422"/>
        <end position="439"/>
    </location>
</feature>
<dbReference type="Proteomes" id="UP000076738">
    <property type="component" value="Unassembled WGS sequence"/>
</dbReference>
<organism evidence="9 10">
    <name type="scientific">Calocera viscosa (strain TUFC12733)</name>
    <dbReference type="NCBI Taxonomy" id="1330018"/>
    <lineage>
        <taxon>Eukaryota</taxon>
        <taxon>Fungi</taxon>
        <taxon>Dikarya</taxon>
        <taxon>Basidiomycota</taxon>
        <taxon>Agaricomycotina</taxon>
        <taxon>Dacrymycetes</taxon>
        <taxon>Dacrymycetales</taxon>
        <taxon>Dacrymycetaceae</taxon>
        <taxon>Calocera</taxon>
    </lineage>
</organism>
<gene>
    <name evidence="9" type="ORF">CALVIDRAFT_519410</name>
</gene>
<sequence length="604" mass="64755">MQHSEPATSPSSGAARPQPQRVNSSATLTPMSTSSYTPSIALSPCPTVVDLSINPSSTDGEQQLKAEGSDSDLKMQATLPPSSASAGRRAPKREISTTRKALLLMVFCMAQFLDAFNNSSLFPPLPTIGKTFDMSEAEQQWMFSAYALTFSSFLLLSGRISDISSPKWTFITGLSIVSVMSLILGFLPNKIALIVVRALQGIGAALTIPSSLSLLVWTFPDPKSQSRAIATFSGMSAIGIVLGLLIGAAFTTQVGWQWCFWFVTCIGVPTLLASLFLIPGGIRNETDSIEAGEDASSVKTATASKKTSRGGVDFIGVSFLTSAMILFVFGLTSGPTAGWGTAQVWAPFVLSLVLLAGFLFWETRMPERDAALPPSMWFYPNFGVLFGLAILPFGWWIANFLSFTELWQSSYGLSSLETAVRFLPLVIPTGIVITLLAIFPPTNDPKRAIMVGFVLMIVSTAILPFARGLENYWRLLFPAWILGSTGDALLIVYCSVALFRTTPENRSGLTGSVLNSGLQLGVVISTAAVTGITSSVNARMPGDAFNGVSASFWFIFGWTVLEAVMVTVLYREKKEGRVQADVEQGITTPTAVATPVEKDVITSV</sequence>
<feature type="compositionally biased region" description="Polar residues" evidence="6">
    <location>
        <begin position="1"/>
        <end position="12"/>
    </location>
</feature>
<dbReference type="PANTHER" id="PTHR42718:SF9">
    <property type="entry name" value="MAJOR FACILITATOR SUPERFAMILY MULTIDRUG TRANSPORTER MFSC"/>
    <property type="match status" value="1"/>
</dbReference>
<keyword evidence="3 7" id="KW-0812">Transmembrane</keyword>
<evidence type="ECO:0000256" key="3">
    <source>
        <dbReference type="ARBA" id="ARBA00022692"/>
    </source>
</evidence>
<feature type="transmembrane region" description="Helical" evidence="7">
    <location>
        <begin position="550"/>
        <end position="570"/>
    </location>
</feature>
<keyword evidence="2" id="KW-0813">Transport</keyword>
<name>A0A167IZL7_CALVF</name>
<feature type="domain" description="Major facilitator superfamily (MFS) profile" evidence="8">
    <location>
        <begin position="103"/>
        <end position="574"/>
    </location>
</feature>
<keyword evidence="10" id="KW-1185">Reference proteome</keyword>
<feature type="transmembrane region" description="Helical" evidence="7">
    <location>
        <begin position="194"/>
        <end position="217"/>
    </location>
</feature>
<dbReference type="InterPro" id="IPR011701">
    <property type="entry name" value="MFS"/>
</dbReference>
<feature type="transmembrane region" description="Helical" evidence="7">
    <location>
        <begin position="101"/>
        <end position="119"/>
    </location>
</feature>
<evidence type="ECO:0000313" key="9">
    <source>
        <dbReference type="EMBL" id="KZO93107.1"/>
    </source>
</evidence>
<dbReference type="SUPFAM" id="SSF103473">
    <property type="entry name" value="MFS general substrate transporter"/>
    <property type="match status" value="1"/>
</dbReference>
<evidence type="ECO:0000256" key="6">
    <source>
        <dbReference type="SAM" id="MobiDB-lite"/>
    </source>
</evidence>
<dbReference type="GO" id="GO:0016020">
    <property type="term" value="C:membrane"/>
    <property type="evidence" value="ECO:0007669"/>
    <property type="project" value="UniProtKB-SubCell"/>
</dbReference>